<feature type="region of interest" description="Disordered" evidence="2">
    <location>
        <begin position="97"/>
        <end position="124"/>
    </location>
</feature>
<dbReference type="InterPro" id="IPR050267">
    <property type="entry name" value="Anti-sigma-factor_SerPK"/>
</dbReference>
<keyword evidence="4" id="KW-0067">ATP-binding</keyword>
<sequence length="173" mass="18708">MATVSPSQTPAWSYALHLPHDPRAPRIARMTLRAVLPAYGMGELLDTAELLASELVTNAYRHTKGPTFLRLRGLDGGDAEPRSGVRVTVWDADPYVPSPFDESPARRSVLGGGQGPAEQPDEESLGGRGLLLVQEWADRWGGCLLGDDLFGRGGKLLWFELESRSTADVKAVA</sequence>
<comment type="caution">
    <text evidence="4">The sequence shown here is derived from an EMBL/GenBank/DDBJ whole genome shotgun (WGS) entry which is preliminary data.</text>
</comment>
<organism evidence="4 5">
    <name type="scientific">Streptomyces bluensis</name>
    <dbReference type="NCBI Taxonomy" id="33897"/>
    <lineage>
        <taxon>Bacteria</taxon>
        <taxon>Bacillati</taxon>
        <taxon>Actinomycetota</taxon>
        <taxon>Actinomycetes</taxon>
        <taxon>Kitasatosporales</taxon>
        <taxon>Streptomycetaceae</taxon>
        <taxon>Streptomyces</taxon>
    </lineage>
</organism>
<keyword evidence="4" id="KW-0547">Nucleotide-binding</keyword>
<dbReference type="Gene3D" id="3.30.565.10">
    <property type="entry name" value="Histidine kinase-like ATPase, C-terminal domain"/>
    <property type="match status" value="1"/>
</dbReference>
<protein>
    <submittedName>
        <fullName evidence="4">ATP-binding protein</fullName>
    </submittedName>
</protein>
<dbReference type="EMBL" id="JBIAWJ010000015">
    <property type="protein sequence ID" value="MFF4524934.1"/>
    <property type="molecule type" value="Genomic_DNA"/>
</dbReference>
<evidence type="ECO:0000259" key="3">
    <source>
        <dbReference type="Pfam" id="PF13581"/>
    </source>
</evidence>
<dbReference type="Proteomes" id="UP001602058">
    <property type="component" value="Unassembled WGS sequence"/>
</dbReference>
<dbReference type="PANTHER" id="PTHR35526:SF3">
    <property type="entry name" value="ANTI-SIGMA-F FACTOR RSBW"/>
    <property type="match status" value="1"/>
</dbReference>
<reference evidence="4 5" key="1">
    <citation type="submission" date="2024-10" db="EMBL/GenBank/DDBJ databases">
        <title>The Natural Products Discovery Center: Release of the First 8490 Sequenced Strains for Exploring Actinobacteria Biosynthetic Diversity.</title>
        <authorList>
            <person name="Kalkreuter E."/>
            <person name="Kautsar S.A."/>
            <person name="Yang D."/>
            <person name="Bader C.D."/>
            <person name="Teijaro C.N."/>
            <person name="Fluegel L."/>
            <person name="Davis C.M."/>
            <person name="Simpson J.R."/>
            <person name="Lauterbach L."/>
            <person name="Steele A.D."/>
            <person name="Gui C."/>
            <person name="Meng S."/>
            <person name="Li G."/>
            <person name="Viehrig K."/>
            <person name="Ye F."/>
            <person name="Su P."/>
            <person name="Kiefer A.F."/>
            <person name="Nichols A."/>
            <person name="Cepeda A.J."/>
            <person name="Yan W."/>
            <person name="Fan B."/>
            <person name="Jiang Y."/>
            <person name="Adhikari A."/>
            <person name="Zheng C.-J."/>
            <person name="Schuster L."/>
            <person name="Cowan T.M."/>
            <person name="Smanski M.J."/>
            <person name="Chevrette M.G."/>
            <person name="De Carvalho L.P.S."/>
            <person name="Shen B."/>
        </authorList>
    </citation>
    <scope>NUCLEOTIDE SEQUENCE [LARGE SCALE GENOMIC DNA]</scope>
    <source>
        <strain evidence="4 5">NPDC001390</strain>
    </source>
</reference>
<dbReference type="Pfam" id="PF13581">
    <property type="entry name" value="HATPase_c_2"/>
    <property type="match status" value="1"/>
</dbReference>
<dbReference type="GO" id="GO:0005524">
    <property type="term" value="F:ATP binding"/>
    <property type="evidence" value="ECO:0007669"/>
    <property type="project" value="UniProtKB-KW"/>
</dbReference>
<keyword evidence="1" id="KW-0808">Transferase</keyword>
<accession>A0ABW6UNR5</accession>
<feature type="domain" description="Histidine kinase/HSP90-like ATPase" evidence="3">
    <location>
        <begin position="19"/>
        <end position="139"/>
    </location>
</feature>
<keyword evidence="1" id="KW-0723">Serine/threonine-protein kinase</keyword>
<dbReference type="InterPro" id="IPR036890">
    <property type="entry name" value="HATPase_C_sf"/>
</dbReference>
<gene>
    <name evidence="4" type="ORF">ACFY1D_26420</name>
</gene>
<proteinExistence type="predicted"/>
<dbReference type="CDD" id="cd16936">
    <property type="entry name" value="HATPase_RsbW-like"/>
    <property type="match status" value="1"/>
</dbReference>
<keyword evidence="1" id="KW-0418">Kinase</keyword>
<dbReference type="InterPro" id="IPR003594">
    <property type="entry name" value="HATPase_dom"/>
</dbReference>
<name>A0ABW6UNR5_9ACTN</name>
<evidence type="ECO:0000313" key="5">
    <source>
        <dbReference type="Proteomes" id="UP001602058"/>
    </source>
</evidence>
<dbReference type="PANTHER" id="PTHR35526">
    <property type="entry name" value="ANTI-SIGMA-F FACTOR RSBW-RELATED"/>
    <property type="match status" value="1"/>
</dbReference>
<evidence type="ECO:0000256" key="1">
    <source>
        <dbReference type="ARBA" id="ARBA00022527"/>
    </source>
</evidence>
<keyword evidence="5" id="KW-1185">Reference proteome</keyword>
<dbReference type="RefSeq" id="WP_351087803.1">
    <property type="nucleotide sequence ID" value="NZ_JBEOZG010000063.1"/>
</dbReference>
<evidence type="ECO:0000313" key="4">
    <source>
        <dbReference type="EMBL" id="MFF4524934.1"/>
    </source>
</evidence>
<evidence type="ECO:0000256" key="2">
    <source>
        <dbReference type="SAM" id="MobiDB-lite"/>
    </source>
</evidence>